<comment type="caution">
    <text evidence="2">The sequence shown here is derived from an EMBL/GenBank/DDBJ whole genome shotgun (WGS) entry which is preliminary data.</text>
</comment>
<reference evidence="2 3" key="1">
    <citation type="submission" date="2019-04" db="EMBL/GenBank/DDBJ databases">
        <title>Chitiniphilus eburnea sp. nov., a novel chitinolytic bacterium isolated from aquaculture sludge.</title>
        <authorList>
            <person name="Sheng M."/>
        </authorList>
    </citation>
    <scope>NUCLEOTIDE SEQUENCE [LARGE SCALE GENOMIC DNA]</scope>
    <source>
        <strain evidence="2 3">HX-2-15</strain>
    </source>
</reference>
<evidence type="ECO:0000259" key="1">
    <source>
        <dbReference type="Pfam" id="PF01370"/>
    </source>
</evidence>
<dbReference type="AlphaFoldDB" id="A0A4U0QBR5"/>
<proteinExistence type="predicted"/>
<accession>A0A4U0QBR5</accession>
<gene>
    <name evidence="2" type="ORF">FAZ21_00585</name>
</gene>
<dbReference type="Gene3D" id="3.40.50.720">
    <property type="entry name" value="NAD(P)-binding Rossmann-like Domain"/>
    <property type="match status" value="1"/>
</dbReference>
<dbReference type="GO" id="GO:0004029">
    <property type="term" value="F:aldehyde dehydrogenase (NAD+) activity"/>
    <property type="evidence" value="ECO:0007669"/>
    <property type="project" value="TreeGrafter"/>
</dbReference>
<evidence type="ECO:0000313" key="3">
    <source>
        <dbReference type="Proteomes" id="UP000310016"/>
    </source>
</evidence>
<dbReference type="GO" id="GO:0005737">
    <property type="term" value="C:cytoplasm"/>
    <property type="evidence" value="ECO:0007669"/>
    <property type="project" value="TreeGrafter"/>
</dbReference>
<dbReference type="RefSeq" id="WP_136771332.1">
    <property type="nucleotide sequence ID" value="NZ_CP156074.1"/>
</dbReference>
<dbReference type="PANTHER" id="PTHR48079">
    <property type="entry name" value="PROTEIN YEEZ"/>
    <property type="match status" value="1"/>
</dbReference>
<dbReference type="OrthoDB" id="9808276at2"/>
<dbReference type="Proteomes" id="UP000310016">
    <property type="component" value="Unassembled WGS sequence"/>
</dbReference>
<dbReference type="InterPro" id="IPR001509">
    <property type="entry name" value="Epimerase_deHydtase"/>
</dbReference>
<keyword evidence="3" id="KW-1185">Reference proteome</keyword>
<dbReference type="InterPro" id="IPR036291">
    <property type="entry name" value="NAD(P)-bd_dom_sf"/>
</dbReference>
<dbReference type="SUPFAM" id="SSF51735">
    <property type="entry name" value="NAD(P)-binding Rossmann-fold domains"/>
    <property type="match status" value="1"/>
</dbReference>
<name>A0A4U0QBR5_9NEIS</name>
<dbReference type="Pfam" id="PF01370">
    <property type="entry name" value="Epimerase"/>
    <property type="match status" value="1"/>
</dbReference>
<feature type="domain" description="NAD-dependent epimerase/dehydratase" evidence="1">
    <location>
        <begin position="105"/>
        <end position="218"/>
    </location>
</feature>
<dbReference type="InterPro" id="IPR051783">
    <property type="entry name" value="NAD(P)-dependent_oxidoreduct"/>
</dbReference>
<dbReference type="PANTHER" id="PTHR48079:SF6">
    <property type="entry name" value="NAD(P)-BINDING DOMAIN-CONTAINING PROTEIN-RELATED"/>
    <property type="match status" value="1"/>
</dbReference>
<protein>
    <submittedName>
        <fullName evidence="2">NAD-dependent epimerase/dehydratase family protein</fullName>
    </submittedName>
</protein>
<dbReference type="EMBL" id="SUMF01000001">
    <property type="protein sequence ID" value="TJZ78817.1"/>
    <property type="molecule type" value="Genomic_DNA"/>
</dbReference>
<organism evidence="2 3">
    <name type="scientific">Chitiniphilus eburneus</name>
    <dbReference type="NCBI Taxonomy" id="2571148"/>
    <lineage>
        <taxon>Bacteria</taxon>
        <taxon>Pseudomonadati</taxon>
        <taxon>Pseudomonadota</taxon>
        <taxon>Betaproteobacteria</taxon>
        <taxon>Neisseriales</taxon>
        <taxon>Chitinibacteraceae</taxon>
        <taxon>Chitiniphilus</taxon>
    </lineage>
</organism>
<evidence type="ECO:0000313" key="2">
    <source>
        <dbReference type="EMBL" id="TJZ78817.1"/>
    </source>
</evidence>
<sequence length="307" mass="34020">MQKVSGFKRPQRLLIVGCGDVLTRALPWLLRRFRVLATARSPEAAARLRAMGVVPVCADLDHPPTLRRLAGLADLIVHGAPPPASGARDPRSRNLVTALARRTERPSLAQRPRRAVYIGTSGVYGDCGGDRVTETRPLRPGSDRARRRADAERTLRAWARRQHVRLALLRVPGIYAADRLPLARVARGDVCVESGDDSYSNHIHADDLARAVCAALFRGAPLRCYHVNDDLPLKMGDWFDLVADHHALPHPPRVTRAEARARLTPAMLSYLDESRRLDNSRLKHELGLRLAYPSVLTLFAQHAMSNG</sequence>